<dbReference type="SUPFAM" id="SSF51445">
    <property type="entry name" value="(Trans)glycosidases"/>
    <property type="match status" value="1"/>
</dbReference>
<dbReference type="Pfam" id="PF01915">
    <property type="entry name" value="Glyco_hydro_3_C"/>
    <property type="match status" value="1"/>
</dbReference>
<name>A0A2W2DBY0_9ACTN</name>
<dbReference type="PANTHER" id="PTHR30620:SF123">
    <property type="entry name" value="BETA-XYLOSIDASE"/>
    <property type="match status" value="1"/>
</dbReference>
<dbReference type="InterPro" id="IPR036881">
    <property type="entry name" value="Glyco_hydro_3_C_sf"/>
</dbReference>
<dbReference type="InterPro" id="IPR051915">
    <property type="entry name" value="Cellulose_Degrad_GH3"/>
</dbReference>
<dbReference type="GO" id="GO:0009251">
    <property type="term" value="P:glucan catabolic process"/>
    <property type="evidence" value="ECO:0007669"/>
    <property type="project" value="TreeGrafter"/>
</dbReference>
<dbReference type="OrthoDB" id="3187421at2"/>
<dbReference type="InterPro" id="IPR017853">
    <property type="entry name" value="GH"/>
</dbReference>
<evidence type="ECO:0000256" key="1">
    <source>
        <dbReference type="ARBA" id="ARBA00022801"/>
    </source>
</evidence>
<dbReference type="AlphaFoldDB" id="A0A2W2DBY0"/>
<dbReference type="Pfam" id="PF00933">
    <property type="entry name" value="Glyco_hydro_3"/>
    <property type="match status" value="1"/>
</dbReference>
<dbReference type="InterPro" id="IPR026891">
    <property type="entry name" value="Fn3-like"/>
</dbReference>
<dbReference type="InterPro" id="IPR002772">
    <property type="entry name" value="Glyco_hydro_3_C"/>
</dbReference>
<dbReference type="InterPro" id="IPR036962">
    <property type="entry name" value="Glyco_hydro_3_N_sf"/>
</dbReference>
<protein>
    <submittedName>
        <fullName evidence="4">Beta-glucosidase</fullName>
    </submittedName>
</protein>
<dbReference type="PANTHER" id="PTHR30620">
    <property type="entry name" value="PERIPLASMIC BETA-GLUCOSIDASE-RELATED"/>
    <property type="match status" value="1"/>
</dbReference>
<comment type="caution">
    <text evidence="4">The sequence shown here is derived from an EMBL/GenBank/DDBJ whole genome shotgun (WGS) entry which is preliminary data.</text>
</comment>
<evidence type="ECO:0000313" key="5">
    <source>
        <dbReference type="Proteomes" id="UP000248749"/>
    </source>
</evidence>
<dbReference type="Gene3D" id="3.20.20.300">
    <property type="entry name" value="Glycoside hydrolase, family 3, N-terminal domain"/>
    <property type="match status" value="1"/>
</dbReference>
<organism evidence="4 5">
    <name type="scientific">Micromonospora deserti</name>
    <dbReference type="NCBI Taxonomy" id="2070366"/>
    <lineage>
        <taxon>Bacteria</taxon>
        <taxon>Bacillati</taxon>
        <taxon>Actinomycetota</taxon>
        <taxon>Actinomycetes</taxon>
        <taxon>Micromonosporales</taxon>
        <taxon>Micromonosporaceae</taxon>
        <taxon>Micromonospora</taxon>
    </lineage>
</organism>
<dbReference type="PRINTS" id="PR00133">
    <property type="entry name" value="GLHYDRLASE3"/>
</dbReference>
<dbReference type="GO" id="GO:0008422">
    <property type="term" value="F:beta-glucosidase activity"/>
    <property type="evidence" value="ECO:0007669"/>
    <property type="project" value="TreeGrafter"/>
</dbReference>
<dbReference type="InterPro" id="IPR013783">
    <property type="entry name" value="Ig-like_fold"/>
</dbReference>
<evidence type="ECO:0000256" key="2">
    <source>
        <dbReference type="SAM" id="MobiDB-lite"/>
    </source>
</evidence>
<dbReference type="Proteomes" id="UP000248749">
    <property type="component" value="Unassembled WGS sequence"/>
</dbReference>
<proteinExistence type="predicted"/>
<dbReference type="Pfam" id="PF14310">
    <property type="entry name" value="Fn3-like"/>
    <property type="match status" value="1"/>
</dbReference>
<keyword evidence="5" id="KW-1185">Reference proteome</keyword>
<feature type="compositionally biased region" description="Low complexity" evidence="2">
    <location>
        <begin position="770"/>
        <end position="786"/>
    </location>
</feature>
<dbReference type="SMART" id="SM01217">
    <property type="entry name" value="Fn3_like"/>
    <property type="match status" value="1"/>
</dbReference>
<keyword evidence="1" id="KW-0378">Hydrolase</keyword>
<reference evidence="4 5" key="1">
    <citation type="submission" date="2018-01" db="EMBL/GenBank/DDBJ databases">
        <title>Draft genome sequence of Salinispora sp. 13K206.</title>
        <authorList>
            <person name="Sahin N."/>
            <person name="Saygin H."/>
            <person name="Ay H."/>
        </authorList>
    </citation>
    <scope>NUCLEOTIDE SEQUENCE [LARGE SCALE GENOMIC DNA]</scope>
    <source>
        <strain evidence="4 5">13K206</strain>
    </source>
</reference>
<sequence>MPLYRRADLPVGERVRDLLGRMTLTEKVGQLNQRLYGWHAWRRTPNGFAVTEKLVAEARRYGGIGAVYGLQRADAWSGQGWATGATADDGAELAAEVQRAIVTESRLGIPALFVEEVPHGHQALDGTVLPVALAVASSWDPDLYERASQAVATEVRARGAHVALVSTLDVLRDPRWGRAEETFGEDPYLAAVFTTAAVRGLQGCGAGEPVPADRVAVVLKHAAGQGATIGGRNWAATELGWRELAEIHLPPVRAAVDAGAAGLMAAYSEVDGLPVAANRHLLTDVIRGALGFDGLVMADGTALDRLLRLTGDPVSAAALALRAGTDLSLWDEVFPHLGTAVERGLLTEEELDHAVSRVLALKFRLGLFDEPAVPPAGVDHARREAARLSAELAARSVTLLRDDGQLPLRGRRIAVLGPHADTLDHALGDYTAPQRPDAGTTIAAALRAAVPVGTEVVTAPGADIATDDESAISAAVALARDADVVVLCLGGSSARDAETRFDVNGAALTGGPRSQMTAGEGVDLAALRVGAGQYALLRRVAATGTPVVAVVVQGRPHVLGEVLSTAAACLNVFYPGPALGTAVTDVLLGRREPQGRLPVSLPRDAASLPVHYNHRDHDWAGYLDAPPGPLLPFGSGLGAHPLVLSAPELLPGKQVSVTELRAGTELTCRVSIRNDGPVRASTVVQLYLRRITASTWPRTRELRGFRWVEVPAGGCVTVELTVGAAQVSAVDDCGRPQVEAGLVELQTGTSVADLTGVRLLLTTAATAVAQPEGVSPSAGVPRSPSSSPGPPERTATQAPPGTRPAQRAL</sequence>
<evidence type="ECO:0000313" key="4">
    <source>
        <dbReference type="EMBL" id="PZG01459.1"/>
    </source>
</evidence>
<feature type="region of interest" description="Disordered" evidence="2">
    <location>
        <begin position="770"/>
        <end position="809"/>
    </location>
</feature>
<feature type="domain" description="Fibronectin type III-like" evidence="3">
    <location>
        <begin position="682"/>
        <end position="751"/>
    </location>
</feature>
<dbReference type="SUPFAM" id="SSF52279">
    <property type="entry name" value="Beta-D-glucan exohydrolase, C-terminal domain"/>
    <property type="match status" value="1"/>
</dbReference>
<dbReference type="InterPro" id="IPR001764">
    <property type="entry name" value="Glyco_hydro_3_N"/>
</dbReference>
<dbReference type="Gene3D" id="2.60.40.10">
    <property type="entry name" value="Immunoglobulins"/>
    <property type="match status" value="1"/>
</dbReference>
<dbReference type="Gene3D" id="3.40.50.1700">
    <property type="entry name" value="Glycoside hydrolase family 3 C-terminal domain"/>
    <property type="match status" value="1"/>
</dbReference>
<dbReference type="EMBL" id="POUB01000028">
    <property type="protein sequence ID" value="PZG01459.1"/>
    <property type="molecule type" value="Genomic_DNA"/>
</dbReference>
<accession>A0A2W2DBY0</accession>
<gene>
    <name evidence="4" type="ORF">C1I99_06965</name>
</gene>
<evidence type="ECO:0000259" key="3">
    <source>
        <dbReference type="SMART" id="SM01217"/>
    </source>
</evidence>